<sequence>DINGEKRQNDEDGHCANYVEFLSSAVLLLLKYFKVVDDLNNDKLAEYTILWLGYKLNQYPHENITTLNDFYTKHIKTNTYYNEKITNASDSNTYMGIIDKKQYLMNVDVNTISNFYEAFGILCKIYYELGDEGTKCEKCYKHAEDFVKKFEILNDDSNNTDGSPYRQILSTLSTDYNNLKNICSVFQSIPDIKTTISSAHGSLQSYEDTSSSLSMASKLIPVLSIFIAVPIFLGIAYKYSLFGLDKRLQRQYLREKLKKIKNIMNINI</sequence>
<feature type="transmembrane region" description="Helical" evidence="1">
    <location>
        <begin position="219"/>
        <end position="240"/>
    </location>
</feature>
<name>A0A1C6WVV4_PLACU</name>
<protein>
    <submittedName>
        <fullName evidence="2">Plasmodium variant antigen protein Cir/Yir/Bir, putative</fullName>
    </submittedName>
</protein>
<evidence type="ECO:0000256" key="1">
    <source>
        <dbReference type="SAM" id="Phobius"/>
    </source>
</evidence>
<dbReference type="InterPro" id="IPR006477">
    <property type="entry name" value="Yir_bir_cir"/>
</dbReference>
<gene>
    <name evidence="2" type="ORF">PCHAJ_000539800</name>
</gene>
<dbReference type="EMBL" id="FMIL01000444">
    <property type="protein sequence ID" value="SCL93888.1"/>
    <property type="molecule type" value="Genomic_DNA"/>
</dbReference>
<keyword evidence="1" id="KW-1133">Transmembrane helix</keyword>
<dbReference type="Pfam" id="PF06022">
    <property type="entry name" value="Cir_Bir_Yir"/>
    <property type="match status" value="1"/>
</dbReference>
<organism evidence="2">
    <name type="scientific">Plasmodium chabaudi chabaudi</name>
    <dbReference type="NCBI Taxonomy" id="31271"/>
    <lineage>
        <taxon>Eukaryota</taxon>
        <taxon>Sar</taxon>
        <taxon>Alveolata</taxon>
        <taxon>Apicomplexa</taxon>
        <taxon>Aconoidasida</taxon>
        <taxon>Haemosporida</taxon>
        <taxon>Plasmodiidae</taxon>
        <taxon>Plasmodium</taxon>
        <taxon>Plasmodium (Vinckeia)</taxon>
    </lineage>
</organism>
<dbReference type="Proteomes" id="UP000507163">
    <property type="component" value="Unassembled WGS sequence"/>
</dbReference>
<accession>A0A1C6WVV4</accession>
<keyword evidence="1" id="KW-0472">Membrane</keyword>
<proteinExistence type="predicted"/>
<reference evidence="2" key="1">
    <citation type="submission" date="2016-08" db="EMBL/GenBank/DDBJ databases">
        <authorList>
            <consortium name="Pathogen Informatics"/>
        </authorList>
    </citation>
    <scope>NUCLEOTIDE SEQUENCE</scope>
    <source>
        <strain evidence="2">AJ</strain>
    </source>
</reference>
<keyword evidence="1" id="KW-0812">Transmembrane</keyword>
<dbReference type="NCBIfam" id="TIGR01590">
    <property type="entry name" value="yir-bir-cir_Pla"/>
    <property type="match status" value="1"/>
</dbReference>
<evidence type="ECO:0000313" key="2">
    <source>
        <dbReference type="EMBL" id="SCL93888.1"/>
    </source>
</evidence>
<dbReference type="AlphaFoldDB" id="A0A1C6WVV4"/>
<feature type="non-terminal residue" evidence="2">
    <location>
        <position position="1"/>
    </location>
</feature>